<dbReference type="GO" id="GO:0005524">
    <property type="term" value="F:ATP binding"/>
    <property type="evidence" value="ECO:0007669"/>
    <property type="project" value="InterPro"/>
</dbReference>
<dbReference type="GO" id="GO:0004674">
    <property type="term" value="F:protein serine/threonine kinase activity"/>
    <property type="evidence" value="ECO:0007669"/>
    <property type="project" value="UniProtKB-EC"/>
</dbReference>
<dbReference type="InterPro" id="IPR051347">
    <property type="entry name" value="Circadian_clock_KaiC-rel"/>
</dbReference>
<organism evidence="8 9">
    <name type="scientific">Candidatus Schekmanbacteria bacterium RBG_16_38_10</name>
    <dbReference type="NCBI Taxonomy" id="1817879"/>
    <lineage>
        <taxon>Bacteria</taxon>
        <taxon>Candidatus Schekmaniibacteriota</taxon>
    </lineage>
</organism>
<dbReference type="PROSITE" id="PS51146">
    <property type="entry name" value="KAIC"/>
    <property type="match status" value="2"/>
</dbReference>
<comment type="caution">
    <text evidence="8">The sequence shown here is derived from an EMBL/GenBank/DDBJ whole genome shotgun (WGS) entry which is preliminary data.</text>
</comment>
<dbReference type="PIRSF" id="PIRSF039117">
    <property type="entry name" value="KaiC"/>
    <property type="match status" value="1"/>
</dbReference>
<feature type="domain" description="KaiC" evidence="7">
    <location>
        <begin position="8"/>
        <end position="242"/>
    </location>
</feature>
<evidence type="ECO:0000259" key="7">
    <source>
        <dbReference type="PROSITE" id="PS51146"/>
    </source>
</evidence>
<proteinExistence type="predicted"/>
<dbReference type="Proteomes" id="UP000178797">
    <property type="component" value="Unassembled WGS sequence"/>
</dbReference>
<keyword evidence="6" id="KW-0378">Hydrolase</keyword>
<dbReference type="Pfam" id="PF06745">
    <property type="entry name" value="ATPase"/>
    <property type="match status" value="2"/>
</dbReference>
<name>A0A1F7RYX4_9BACT</name>
<dbReference type="PANTHER" id="PTHR42926">
    <property type="match status" value="1"/>
</dbReference>
<evidence type="ECO:0000256" key="4">
    <source>
        <dbReference type="ARBA" id="ARBA00022737"/>
    </source>
</evidence>
<dbReference type="Gene3D" id="3.40.50.300">
    <property type="entry name" value="P-loop containing nucleotide triphosphate hydrolases"/>
    <property type="match status" value="2"/>
</dbReference>
<dbReference type="EC" id="2.7.11.1" evidence="1"/>
<accession>A0A1F7RYX4</accession>
<keyword evidence="5" id="KW-0418">Kinase</keyword>
<evidence type="ECO:0000313" key="9">
    <source>
        <dbReference type="Proteomes" id="UP000178797"/>
    </source>
</evidence>
<dbReference type="GO" id="GO:0016787">
    <property type="term" value="F:hydrolase activity"/>
    <property type="evidence" value="ECO:0007669"/>
    <property type="project" value="UniProtKB-KW"/>
</dbReference>
<keyword evidence="3" id="KW-0808">Transferase</keyword>
<evidence type="ECO:0000256" key="5">
    <source>
        <dbReference type="ARBA" id="ARBA00022777"/>
    </source>
</evidence>
<evidence type="ECO:0000256" key="2">
    <source>
        <dbReference type="ARBA" id="ARBA00022553"/>
    </source>
</evidence>
<feature type="non-terminal residue" evidence="8">
    <location>
        <position position="1"/>
    </location>
</feature>
<evidence type="ECO:0000256" key="6">
    <source>
        <dbReference type="ARBA" id="ARBA00022801"/>
    </source>
</evidence>
<dbReference type="AlphaFoldDB" id="A0A1F7RYX4"/>
<dbReference type="InterPro" id="IPR030665">
    <property type="entry name" value="KaiC"/>
</dbReference>
<gene>
    <name evidence="8" type="ORF">A2W05_02155</name>
</gene>
<dbReference type="EMBL" id="MGDE01000080">
    <property type="protein sequence ID" value="OGL46661.1"/>
    <property type="molecule type" value="Genomic_DNA"/>
</dbReference>
<keyword evidence="2" id="KW-0597">Phosphoprotein</keyword>
<evidence type="ECO:0000256" key="3">
    <source>
        <dbReference type="ARBA" id="ARBA00022679"/>
    </source>
</evidence>
<evidence type="ECO:0000256" key="1">
    <source>
        <dbReference type="ARBA" id="ARBA00012513"/>
    </source>
</evidence>
<reference evidence="8 9" key="1">
    <citation type="journal article" date="2016" name="Nat. Commun.">
        <title>Thousands of microbial genomes shed light on interconnected biogeochemical processes in an aquifer system.</title>
        <authorList>
            <person name="Anantharaman K."/>
            <person name="Brown C.T."/>
            <person name="Hug L.A."/>
            <person name="Sharon I."/>
            <person name="Castelle C.J."/>
            <person name="Probst A.J."/>
            <person name="Thomas B.C."/>
            <person name="Singh A."/>
            <person name="Wilkins M.J."/>
            <person name="Karaoz U."/>
            <person name="Brodie E.L."/>
            <person name="Williams K.H."/>
            <person name="Hubbard S.S."/>
            <person name="Banfield J.F."/>
        </authorList>
    </citation>
    <scope>NUCLEOTIDE SEQUENCE [LARGE SCALE GENOMIC DNA]</scope>
</reference>
<keyword evidence="4" id="KW-0677">Repeat</keyword>
<evidence type="ECO:0000313" key="8">
    <source>
        <dbReference type="EMBL" id="OGL46661.1"/>
    </source>
</evidence>
<dbReference type="InterPro" id="IPR014774">
    <property type="entry name" value="KaiC-like_dom"/>
</dbReference>
<feature type="domain" description="KaiC" evidence="7">
    <location>
        <begin position="248"/>
        <end position="481"/>
    </location>
</feature>
<dbReference type="SUPFAM" id="SSF52540">
    <property type="entry name" value="P-loop containing nucleoside triphosphate hydrolases"/>
    <property type="match status" value="2"/>
</dbReference>
<dbReference type="InterPro" id="IPR010624">
    <property type="entry name" value="KaiC_dom"/>
</dbReference>
<sequence>LKGPRIMDLIPTGIPGMDEIFYGGLLRENCILIEGPAGSGKTTIGIQFIYNGIVKYNELGLIVTLEEKPKMLYRDASNFGWNLKELENHGKLKILPTSPQAIIDMLNNPESYFHHFFEETGVKRILIDSLSHFRRITDENTELRKILNKFLYSLTTKPATIFLTREINTQNESGISLEEYIVDTVIKLSYEAKGNRKRERFVEVIKSRGQDHISGKHPFVFDSKGIQIFPSCQLKDYEKDDMETILPGRVCTGIKGLDEMLSGGLIEGRAAIVAGSSGTGKKTLGLQFLNEGFKNNEPGLFITLHNRPEDIVNMALSYNINLKEALKEGLLEILYRSPTDLIVDELLYSTKKTFNQMKARRVVLDSLSDLMGSISDESYLRDYIYSLIDFFSTFKATSILTLEVSEMFGNFRIANQELFGLIPTLISLRYVEMDSEVRRALSVLKCRGSNHDKGIHEYIITDEGINIKTKFEGREGVMSGSPKKTDLKIEDILANMEQYERALKKLKGKDKEEEPKI</sequence>
<dbReference type="PANTHER" id="PTHR42926:SF1">
    <property type="entry name" value="CIRCADIAN CLOCK OSCILLATOR PROTEIN KAIC 1"/>
    <property type="match status" value="1"/>
</dbReference>
<protein>
    <recommendedName>
        <fullName evidence="1">non-specific serine/threonine protein kinase</fullName>
        <ecNumber evidence="1">2.7.11.1</ecNumber>
    </recommendedName>
</protein>
<dbReference type="InterPro" id="IPR027417">
    <property type="entry name" value="P-loop_NTPase"/>
</dbReference>